<dbReference type="KEGG" id="oni:Osc7112_6879"/>
<evidence type="ECO:0000256" key="1">
    <source>
        <dbReference type="SAM" id="Phobius"/>
    </source>
</evidence>
<evidence type="ECO:0000313" key="3">
    <source>
        <dbReference type="Proteomes" id="UP000010478"/>
    </source>
</evidence>
<accession>K9VTR7</accession>
<keyword evidence="3" id="KW-1185">Reference proteome</keyword>
<proteinExistence type="predicted"/>
<name>K9VTR7_9CYAN</name>
<dbReference type="Proteomes" id="UP000010478">
    <property type="component" value="Plasmid pOSC7112.04"/>
</dbReference>
<dbReference type="eggNOG" id="COG0739">
    <property type="taxonomic scope" value="Bacteria"/>
</dbReference>
<reference evidence="2 3" key="1">
    <citation type="submission" date="2012-05" db="EMBL/GenBank/DDBJ databases">
        <title>Finished plasmid 4 of genome of Oscillatoria sp. PCC 7112.</title>
        <authorList>
            <consortium name="US DOE Joint Genome Institute"/>
            <person name="Gugger M."/>
            <person name="Coursin T."/>
            <person name="Rippka R."/>
            <person name="Tandeau De Marsac N."/>
            <person name="Huntemann M."/>
            <person name="Wei C.-L."/>
            <person name="Han J."/>
            <person name="Detter J.C."/>
            <person name="Han C."/>
            <person name="Tapia R."/>
            <person name="Davenport K."/>
            <person name="Daligault H."/>
            <person name="Erkkila T."/>
            <person name="Gu W."/>
            <person name="Munk A.C.C."/>
            <person name="Teshima H."/>
            <person name="Xu Y."/>
            <person name="Chain P."/>
            <person name="Chen A."/>
            <person name="Krypides N."/>
            <person name="Mavromatis K."/>
            <person name="Markowitz V."/>
            <person name="Szeto E."/>
            <person name="Ivanova N."/>
            <person name="Mikhailova N."/>
            <person name="Ovchinnikova G."/>
            <person name="Pagani I."/>
            <person name="Pati A."/>
            <person name="Goodwin L."/>
            <person name="Peters L."/>
            <person name="Pitluck S."/>
            <person name="Woyke T."/>
            <person name="Kerfeld C."/>
        </authorList>
    </citation>
    <scope>NUCLEOTIDE SEQUENCE [LARGE SCALE GENOMIC DNA]</scope>
    <source>
        <strain evidence="2 3">PCC 7112</strain>
        <plasmid evidence="2 3">pOSC7112.04</plasmid>
    </source>
</reference>
<dbReference type="AlphaFoldDB" id="K9VTR7"/>
<geneLocation type="plasmid" evidence="2 3">
    <name>pOSC7112.04</name>
</geneLocation>
<feature type="transmembrane region" description="Helical" evidence="1">
    <location>
        <begin position="726"/>
        <end position="745"/>
    </location>
</feature>
<dbReference type="PATRIC" id="fig|179408.3.peg.8247"/>
<keyword evidence="1" id="KW-0812">Transmembrane</keyword>
<dbReference type="OrthoDB" id="415264at2"/>
<feature type="transmembrane region" description="Helical" evidence="1">
    <location>
        <begin position="694"/>
        <end position="719"/>
    </location>
</feature>
<dbReference type="EMBL" id="CP003618">
    <property type="protein sequence ID" value="AFZ10959.1"/>
    <property type="molecule type" value="Genomic_DNA"/>
</dbReference>
<gene>
    <name evidence="2" type="ORF">Osc7112_6879</name>
</gene>
<keyword evidence="1" id="KW-0472">Membrane</keyword>
<dbReference type="eggNOG" id="COG4886">
    <property type="taxonomic scope" value="Bacteria"/>
</dbReference>
<evidence type="ECO:0000313" key="2">
    <source>
        <dbReference type="EMBL" id="AFZ10959.1"/>
    </source>
</evidence>
<organism evidence="2 3">
    <name type="scientific">Phormidium nigroviride PCC 7112</name>
    <dbReference type="NCBI Taxonomy" id="179408"/>
    <lineage>
        <taxon>Bacteria</taxon>
        <taxon>Bacillati</taxon>
        <taxon>Cyanobacteriota</taxon>
        <taxon>Cyanophyceae</taxon>
        <taxon>Oscillatoriophycideae</taxon>
        <taxon>Oscillatoriales</taxon>
        <taxon>Oscillatoriaceae</taxon>
        <taxon>Phormidium</taxon>
    </lineage>
</organism>
<dbReference type="RefSeq" id="WP_015211833.1">
    <property type="nucleotide sequence ID" value="NZ_CAWLHL010000005.1"/>
</dbReference>
<feature type="transmembrane region" description="Helical" evidence="1">
    <location>
        <begin position="53"/>
        <end position="78"/>
    </location>
</feature>
<keyword evidence="2" id="KW-0614">Plasmid</keyword>
<dbReference type="HOGENOM" id="CLU_021903_0_0_3"/>
<protein>
    <submittedName>
        <fullName evidence="2">Uncharacterized protein</fullName>
    </submittedName>
</protein>
<keyword evidence="1" id="KW-1133">Transmembrane helix</keyword>
<sequence length="746" mass="81031">MKTRHKPTSTLPERLYLLLHSTPSLLPPFPLRCRGARTAMNAQKKIRFPTYRLGFVLIKIAAIGLFSVSTVLGFPAIASVQSEFNSVPTRIWEIPRIDRQTSAARVLLPDWSQITFSNLPAVPNSGSWGGRSWLEGNTPDQILQLGDISEALKPELLSLASVEQLAVSPTNLENISLAAFPLAGKQKVAKLAQIVPNLSDLKLRDVAPFASLASQVLPRGGFNLSEVLISQIVSEFPQFAEASLNKIDLSEFFLTQIPSLSNVNLEQFDSWQGERLADIPNLDRMPLSNFPIPVGELGSTVMRIDAIYSTAESKRSNTISGSNIEGFAVKCDRNCAYIELDDLENIGRKAISHLEGKQWISGKYQEVRGGSGCLTGWEPTGRHPFGEAFKVVVMEPSETADTVDTALYFRFSLPCGNSPYIIGPVPFLSYGANSPIFVGRLEGGSSNSVSRSKGVASEPKFFKRSGSNKQLAAAKQNALPTQQVPESKRECVQPATYVSDVDVAALSEAITNLESTVRGDYQAIGELVCTRGARNCGRSLGRYQFMTYREDVQRAISSVPGGAEFLKQLSSGKKPNSEELFQYFPPALQDKLFQNYLAESVISTKQEIDPKTGQLFRGDRLIERVAQKHFGGRDSKIDASYSDFLGSYSLKQYGEKVRELYSNANVGNCASNSRNSDSSGTQVGYGSPPGGNSFLVNLSGFAIGIAFSLLLACGVSVLFSSPKLKSFLVLVGLGAAAAFSMGKLGF</sequence>